<dbReference type="EMBL" id="BAABLV010000010">
    <property type="protein sequence ID" value="GAA4892273.1"/>
    <property type="molecule type" value="Genomic_DNA"/>
</dbReference>
<organism evidence="1 2">
    <name type="scientific">Tessaracoccus lubricantis</name>
    <dbReference type="NCBI Taxonomy" id="545543"/>
    <lineage>
        <taxon>Bacteria</taxon>
        <taxon>Bacillati</taxon>
        <taxon>Actinomycetota</taxon>
        <taxon>Actinomycetes</taxon>
        <taxon>Propionibacteriales</taxon>
        <taxon>Propionibacteriaceae</taxon>
        <taxon>Tessaracoccus</taxon>
    </lineage>
</organism>
<evidence type="ECO:0000313" key="2">
    <source>
        <dbReference type="Proteomes" id="UP001501521"/>
    </source>
</evidence>
<dbReference type="Proteomes" id="UP001501521">
    <property type="component" value="Unassembled WGS sequence"/>
</dbReference>
<accession>A0ABP9F570</accession>
<proteinExistence type="predicted"/>
<keyword evidence="2" id="KW-1185">Reference proteome</keyword>
<gene>
    <name evidence="1" type="ORF">GCM10025789_06600</name>
</gene>
<sequence length="456" mass="49889">MNTQIPLLLPLNRPQYVPSSETLISSLAWEVLESEAGHGANSGRRYMATGARADDVAQSRPVDSDALIAFAQALVKGGLVGEAGHYELIAEGVLNSVAGVRPTKAKSRAASPMTPGLALLQDAVGMTGLRNPVNYASILETMFLLGSDEKTGSPSMARRWLGAALRRRETDPLLRIIDDAFIDAYGNYSPKDQPLPPETLRGLLPNSPFGWLHDAWVKLTSDQWVDALPPRVWVDWATTVLRMGMAFGFLWEAERYRMMVQLAAEGKDGPTQVLTEPPELLPWPASYLPVSTRSVRPAMRRRIDEGGQLRVLIADELKRTQDESGDWVGSDAFLGQAREALNDPSRPSSLKNVYETVFYSLVRRDESDHYGLLVRQTTNYTLVQPGTEWVAMIAGLSADGPGRPTYVGKIIAQLSRLGLRPPLPELVKLLEAAGLARGSADADHGVRVANPYEGDR</sequence>
<name>A0ABP9F570_9ACTN</name>
<dbReference type="RefSeq" id="WP_345578961.1">
    <property type="nucleotide sequence ID" value="NZ_BAABLV010000010.1"/>
</dbReference>
<evidence type="ECO:0000313" key="1">
    <source>
        <dbReference type="EMBL" id="GAA4892273.1"/>
    </source>
</evidence>
<reference evidence="2" key="1">
    <citation type="journal article" date="2019" name="Int. J. Syst. Evol. Microbiol.">
        <title>The Global Catalogue of Microorganisms (GCM) 10K type strain sequencing project: providing services to taxonomists for standard genome sequencing and annotation.</title>
        <authorList>
            <consortium name="The Broad Institute Genomics Platform"/>
            <consortium name="The Broad Institute Genome Sequencing Center for Infectious Disease"/>
            <person name="Wu L."/>
            <person name="Ma J."/>
        </authorList>
    </citation>
    <scope>NUCLEOTIDE SEQUENCE [LARGE SCALE GENOMIC DNA]</scope>
    <source>
        <strain evidence="2">JCM 19125</strain>
    </source>
</reference>
<comment type="caution">
    <text evidence="1">The sequence shown here is derived from an EMBL/GenBank/DDBJ whole genome shotgun (WGS) entry which is preliminary data.</text>
</comment>
<protein>
    <submittedName>
        <fullName evidence="1">Uncharacterized protein</fullName>
    </submittedName>
</protein>